<feature type="repeat" description="WD" evidence="2">
    <location>
        <begin position="1243"/>
        <end position="1284"/>
    </location>
</feature>
<dbReference type="Gene3D" id="2.130.10.10">
    <property type="entry name" value="YVTN repeat-like/Quinoprotein amine dehydrogenase"/>
    <property type="match status" value="2"/>
</dbReference>
<dbReference type="InterPro" id="IPR016024">
    <property type="entry name" value="ARM-type_fold"/>
</dbReference>
<reference evidence="6 7" key="1">
    <citation type="submission" date="2020-12" db="EMBL/GenBank/DDBJ databases">
        <title>Metabolic potential, ecology and presence of endohyphal bacteria is reflected in genomic diversity of Mucoromycotina.</title>
        <authorList>
            <person name="Muszewska A."/>
            <person name="Okrasinska A."/>
            <person name="Steczkiewicz K."/>
            <person name="Drgas O."/>
            <person name="Orlowska M."/>
            <person name="Perlinska-Lenart U."/>
            <person name="Aleksandrzak-Piekarczyk T."/>
            <person name="Szatraj K."/>
            <person name="Zielenkiewicz U."/>
            <person name="Pilsyk S."/>
            <person name="Malc E."/>
            <person name="Mieczkowski P."/>
            <person name="Kruszewska J.S."/>
            <person name="Biernat P."/>
            <person name="Pawlowska J."/>
        </authorList>
    </citation>
    <scope>NUCLEOTIDE SEQUENCE [LARGE SCALE GENOMIC DNA]</scope>
    <source>
        <strain evidence="6 7">CBS 142.35</strain>
    </source>
</reference>
<dbReference type="InterPro" id="IPR024977">
    <property type="entry name" value="Apc4-like_WD40_dom"/>
</dbReference>
<dbReference type="PANTHER" id="PTHR46866:SF1">
    <property type="entry name" value="GH12955P"/>
    <property type="match status" value="1"/>
</dbReference>
<dbReference type="PROSITE" id="PS50082">
    <property type="entry name" value="WD_REPEATS_2"/>
    <property type="match status" value="1"/>
</dbReference>
<dbReference type="SMART" id="SM01026">
    <property type="entry name" value="Beach"/>
    <property type="match status" value="1"/>
</dbReference>
<dbReference type="SUPFAM" id="SSF81837">
    <property type="entry name" value="BEACH domain"/>
    <property type="match status" value="1"/>
</dbReference>
<dbReference type="PROSITE" id="PS50197">
    <property type="entry name" value="BEACH"/>
    <property type="match status" value="1"/>
</dbReference>
<dbReference type="InterPro" id="IPR015943">
    <property type="entry name" value="WD40/YVTN_repeat-like_dom_sf"/>
</dbReference>
<dbReference type="Pfam" id="PF12894">
    <property type="entry name" value="ANAPC4_WD40"/>
    <property type="match status" value="1"/>
</dbReference>
<dbReference type="Pfam" id="PF00400">
    <property type="entry name" value="WD40"/>
    <property type="match status" value="2"/>
</dbReference>
<organism evidence="6 7">
    <name type="scientific">Circinella minor</name>
    <dbReference type="NCBI Taxonomy" id="1195481"/>
    <lineage>
        <taxon>Eukaryota</taxon>
        <taxon>Fungi</taxon>
        <taxon>Fungi incertae sedis</taxon>
        <taxon>Mucoromycota</taxon>
        <taxon>Mucoromycotina</taxon>
        <taxon>Mucoromycetes</taxon>
        <taxon>Mucorales</taxon>
        <taxon>Lichtheimiaceae</taxon>
        <taxon>Circinella</taxon>
    </lineage>
</organism>
<dbReference type="InterPro" id="IPR000719">
    <property type="entry name" value="Prot_kinase_dom"/>
</dbReference>
<feature type="compositionally biased region" description="Polar residues" evidence="3">
    <location>
        <begin position="456"/>
        <end position="486"/>
    </location>
</feature>
<dbReference type="GO" id="GO:0004672">
    <property type="term" value="F:protein kinase activity"/>
    <property type="evidence" value="ECO:0007669"/>
    <property type="project" value="InterPro"/>
</dbReference>
<dbReference type="SUPFAM" id="SSF56112">
    <property type="entry name" value="Protein kinase-like (PK-like)"/>
    <property type="match status" value="1"/>
</dbReference>
<gene>
    <name evidence="6" type="ORF">INT45_000196</name>
</gene>
<feature type="compositionally biased region" description="Low complexity" evidence="3">
    <location>
        <begin position="528"/>
        <end position="538"/>
    </location>
</feature>
<dbReference type="CDD" id="cd06071">
    <property type="entry name" value="Beach"/>
    <property type="match status" value="1"/>
</dbReference>
<sequence length="1547" mass="173652">MLWPRCKRFRIENNDDCNDSQLVLIEEPTIDGGNDDDKDNTELHHIDTQIGTELANSNLPDVFAIIESDSAYYFLASYRGTTLQDLITYNPGVLSSNLKKSFVVYQILRALASLHSRGVIHGSLKASNILVDENLWAQLGGMECSMDLEDLGVQRLMDEMKSPKLTKAIEEEPLVMQWVRGDISNFSYLMALNHLAGRREGDPNFHPIMPWITDFSGLSIEDGWRDFTKTKFRMNKGEEQLDFTFNGPVPHHITDILSDITYYVYLARRTPISVLCQFVRSKYEPNEYPSSMQRLYNWTPDECIPEFYTDPSIFKSIHSDMPDLQIPQWANSPEEFISKHAAALESEYVSENLHHWIDLTFGNNLTGKGAIDAKNVALPLLAGQNSFMKHGIIQLFKEKHPQRGCNWNKAKESCDISLSRRASEVIEQQQQQRPPSISNEQQSVIYPDRQSSYFTQSLSSQRNLKSTRQSSVPQPTLSESPSNTTVPFKERAASIHSTCSSIDTSNSLTSRSTVATEQQQQSNASSIGGTTAPATPAAVGGLTSALRNEPIRFPTEIPDEYFVENLTHYEETIEFAANYQFPNDTIKDLPINPIYPTVTTSATTHHYNIDPFATDSPSPSQFSAGTAYDMYCAGQIIQNIYMAGNSKVMDLDSEPEQSATSGYFEVGNGDVSYDIAPTGRISIPSPVTEVIEMLTQDDWQKRPSAKSILCASFPANSVRDPLHSFPFPECILDTYEYLAAFYQAEWTRRLYLADKWIDRICELENEAFMLILPTFTQLFTHNITRVGSISLFPKLAQRLGPEKGKKYLLKPIIFMFETLRPNIPKVLFDQKTINEFVKRLGTGVFLQQMLPCYLESLAINIDSKSSTVEKEEPTRSTTTSSSNNITSATITTTTGTSTESTTASGSTVPEMAGDALSHICTVLGPILTSKHIVRQLVKIVFRENTVRQIHLHTMGQIAKNFGETFTAIQYQYLISLVDQHFQKATTERNARIICSTMSLLESLMPHMSGQLLATELKSGFVSTLYKLLEPIPDSDNNKKPGTVTEQSIRLRLTLSMRTIDHLVQTAHYLPQKEWETTITSMLQKYFSGFTTNDTSDNHVPQQSDFPEFKAQRNYQVKHQKYDITDYTSSIEKLMYDQFASDNDDNNSISAPKIDIEKLRQFSTEGLYAFSGPVIHNSNGARNLNRSINMSSKSKVPSSVLPWKTKWRPSPEDRKNWNRFLSTNSEEMSKSMQFSFNDLKLRGFAGHTATVRTIAVNEPAKLFASGSRDRTVKLWSLNVHDGIENWETTPYSECVVTYTGHRRGTINDVHFLTGIGSGLSDVVASCDGHVHLWNLETGKNIHQFTSSRPSVITVKPIFHNQNLVGGTLEGNLTFFDTHNHRLLHTWKSNANLTGSIRVIAVNQAETLIAVSFSTGAISLVESRTGTLVASWKGGDTEITMMKFYTDELLVSCAPADHLICCWNVNHLALVKTMTATQDVISLDLFKDEILTINNSNSVSFIPVNDELQSYSSKFKSSIIKSQVSAFAIVPTEPSLLFGCTEGEIFLYA</sequence>
<dbReference type="Gene3D" id="1.10.1540.10">
    <property type="entry name" value="BEACH domain"/>
    <property type="match status" value="1"/>
</dbReference>
<evidence type="ECO:0000256" key="3">
    <source>
        <dbReference type="SAM" id="MobiDB-lite"/>
    </source>
</evidence>
<feature type="compositionally biased region" description="Polar residues" evidence="3">
    <location>
        <begin position="495"/>
        <end position="527"/>
    </location>
</feature>
<keyword evidence="7" id="KW-1185">Reference proteome</keyword>
<dbReference type="InterPro" id="IPR011009">
    <property type="entry name" value="Kinase-like_dom_sf"/>
</dbReference>
<feature type="domain" description="Protein kinase" evidence="4">
    <location>
        <begin position="1"/>
        <end position="279"/>
    </location>
</feature>
<proteinExistence type="predicted"/>
<dbReference type="InterPro" id="IPR000409">
    <property type="entry name" value="BEACH_dom"/>
</dbReference>
<dbReference type="GO" id="GO:0005524">
    <property type="term" value="F:ATP binding"/>
    <property type="evidence" value="ECO:0007669"/>
    <property type="project" value="InterPro"/>
</dbReference>
<dbReference type="Pfam" id="PF00069">
    <property type="entry name" value="Pkinase"/>
    <property type="match status" value="1"/>
</dbReference>
<evidence type="ECO:0000256" key="1">
    <source>
        <dbReference type="ARBA" id="ARBA00022574"/>
    </source>
</evidence>
<dbReference type="Pfam" id="PF02138">
    <property type="entry name" value="Beach"/>
    <property type="match status" value="1"/>
</dbReference>
<feature type="domain" description="BEACH" evidence="5">
    <location>
        <begin position="163"/>
        <end position="433"/>
    </location>
</feature>
<protein>
    <submittedName>
        <fullName evidence="6">Uncharacterized protein</fullName>
    </submittedName>
</protein>
<dbReference type="InterPro" id="IPR036322">
    <property type="entry name" value="WD40_repeat_dom_sf"/>
</dbReference>
<dbReference type="SMART" id="SM00320">
    <property type="entry name" value="WD40"/>
    <property type="match status" value="6"/>
</dbReference>
<dbReference type="PANTHER" id="PTHR46866">
    <property type="entry name" value="GH12955P"/>
    <property type="match status" value="1"/>
</dbReference>
<evidence type="ECO:0000259" key="4">
    <source>
        <dbReference type="PROSITE" id="PS50011"/>
    </source>
</evidence>
<keyword evidence="1 2" id="KW-0853">WD repeat</keyword>
<feature type="region of interest" description="Disordered" evidence="3">
    <location>
        <begin position="456"/>
        <end position="538"/>
    </location>
</feature>
<dbReference type="PROSITE" id="PS50294">
    <property type="entry name" value="WD_REPEATS_REGION"/>
    <property type="match status" value="1"/>
</dbReference>
<accession>A0A8H7S353</accession>
<name>A0A8H7S353_9FUNG</name>
<dbReference type="SUPFAM" id="SSF50978">
    <property type="entry name" value="WD40 repeat-like"/>
    <property type="match status" value="1"/>
</dbReference>
<evidence type="ECO:0000259" key="5">
    <source>
        <dbReference type="PROSITE" id="PS50197"/>
    </source>
</evidence>
<evidence type="ECO:0000256" key="2">
    <source>
        <dbReference type="PROSITE-ProRule" id="PRU00221"/>
    </source>
</evidence>
<dbReference type="PROSITE" id="PS50011">
    <property type="entry name" value="PROTEIN_KINASE_DOM"/>
    <property type="match status" value="1"/>
</dbReference>
<feature type="region of interest" description="Disordered" evidence="3">
    <location>
        <begin position="865"/>
        <end position="908"/>
    </location>
</feature>
<evidence type="ECO:0000313" key="6">
    <source>
        <dbReference type="EMBL" id="KAG2221283.1"/>
    </source>
</evidence>
<feature type="compositionally biased region" description="Low complexity" evidence="3">
    <location>
        <begin position="876"/>
        <end position="907"/>
    </location>
</feature>
<dbReference type="Gene3D" id="1.10.510.10">
    <property type="entry name" value="Transferase(Phosphotransferase) domain 1"/>
    <property type="match status" value="1"/>
</dbReference>
<dbReference type="OrthoDB" id="26681at2759"/>
<dbReference type="EMBL" id="JAEPRB010000113">
    <property type="protein sequence ID" value="KAG2221283.1"/>
    <property type="molecule type" value="Genomic_DNA"/>
</dbReference>
<dbReference type="InterPro" id="IPR001680">
    <property type="entry name" value="WD40_rpt"/>
</dbReference>
<dbReference type="Proteomes" id="UP000646827">
    <property type="component" value="Unassembled WGS sequence"/>
</dbReference>
<dbReference type="SUPFAM" id="SSF48371">
    <property type="entry name" value="ARM repeat"/>
    <property type="match status" value="1"/>
</dbReference>
<dbReference type="InterPro" id="IPR036372">
    <property type="entry name" value="BEACH_dom_sf"/>
</dbReference>
<comment type="caution">
    <text evidence="6">The sequence shown here is derived from an EMBL/GenBank/DDBJ whole genome shotgun (WGS) entry which is preliminary data.</text>
</comment>
<evidence type="ECO:0000313" key="7">
    <source>
        <dbReference type="Proteomes" id="UP000646827"/>
    </source>
</evidence>